<comment type="similarity">
    <text evidence="2 5">Belongs to the nitrile hydratase subunit beta family.</text>
</comment>
<keyword evidence="3 5" id="KW-0456">Lyase</keyword>
<dbReference type="EMBL" id="VDMP01000021">
    <property type="protein sequence ID" value="TNM41908.1"/>
    <property type="molecule type" value="Genomic_DNA"/>
</dbReference>
<evidence type="ECO:0000313" key="9">
    <source>
        <dbReference type="Proteomes" id="UP000313231"/>
    </source>
</evidence>
<comment type="caution">
    <text evidence="8">The sequence shown here is derived from an EMBL/GenBank/DDBJ whole genome shotgun (WGS) entry which is preliminary data.</text>
</comment>
<reference evidence="8 9" key="1">
    <citation type="journal article" date="2016" name="Int. J. Syst. Evol. Microbiol.">
        <title>Nocardioides albidus sp. nov., an actinobacterium isolated from garden soil.</title>
        <authorList>
            <person name="Singh H."/>
            <person name="Du J."/>
            <person name="Trinh H."/>
            <person name="Won K."/>
            <person name="Yang J.E."/>
            <person name="Yin C."/>
            <person name="Kook M."/>
            <person name="Yi T.H."/>
        </authorList>
    </citation>
    <scope>NUCLEOTIDE SEQUENCE [LARGE SCALE GENOMIC DNA]</scope>
    <source>
        <strain evidence="8 9">CCTCC AB 2015297</strain>
    </source>
</reference>
<comment type="catalytic activity">
    <reaction evidence="4 5">
        <text>an aliphatic primary amide = an aliphatic nitrile + H2O</text>
        <dbReference type="Rhea" id="RHEA:12673"/>
        <dbReference type="ChEBI" id="CHEBI:15377"/>
        <dbReference type="ChEBI" id="CHEBI:65285"/>
        <dbReference type="ChEBI" id="CHEBI:80291"/>
        <dbReference type="EC" id="4.2.1.84"/>
    </reaction>
</comment>
<evidence type="ECO:0000256" key="5">
    <source>
        <dbReference type="PIRNR" id="PIRNR001427"/>
    </source>
</evidence>
<dbReference type="SUPFAM" id="SSF50090">
    <property type="entry name" value="Electron transport accessory proteins"/>
    <property type="match status" value="1"/>
</dbReference>
<evidence type="ECO:0000259" key="6">
    <source>
        <dbReference type="Pfam" id="PF02211"/>
    </source>
</evidence>
<dbReference type="Proteomes" id="UP000313231">
    <property type="component" value="Unassembled WGS sequence"/>
</dbReference>
<sequence length="236" mass="26318">MNGVFDLGGTDGLGRIEAPPEEPAFTHDWERAVFTMQLSCMIGGWCGLDSFRHGIEQMDPVTYLSTSYYEHWLHSLEHHGITKGMIDPAELDRRTQAFLDDPHAPLPRHDPKPELIAVVEALSTHGAPATRPTDAPVGFRVGDVVRVRSVAPLGHTRMARYVRGKVGTVVAYRGSFVFPDSAGNERGEDPQHLYTIQLSGAELWGEEYADPRTSSTFDVWEPYIEMVRESEGAERE</sequence>
<dbReference type="EC" id="4.2.1.84" evidence="5"/>
<dbReference type="Gene3D" id="2.30.30.50">
    <property type="match status" value="1"/>
</dbReference>
<dbReference type="InterPro" id="IPR003168">
    <property type="entry name" value="Nitrile_hydratase_bsu"/>
</dbReference>
<dbReference type="GO" id="GO:0046914">
    <property type="term" value="F:transition metal ion binding"/>
    <property type="evidence" value="ECO:0007669"/>
    <property type="project" value="InterPro"/>
</dbReference>
<dbReference type="AlphaFoldDB" id="A0A5C4W126"/>
<proteinExistence type="inferred from homology"/>
<feature type="domain" description="Nitrile hydratase beta subunit-like N-terminal" evidence="7">
    <location>
        <begin position="1"/>
        <end position="109"/>
    </location>
</feature>
<dbReference type="OrthoDB" id="3478924at2"/>
<evidence type="ECO:0000256" key="1">
    <source>
        <dbReference type="ARBA" id="ARBA00004042"/>
    </source>
</evidence>
<accession>A0A5C4W126</accession>
<dbReference type="InterPro" id="IPR024690">
    <property type="entry name" value="CN_hydtase_beta_dom_C"/>
</dbReference>
<gene>
    <name evidence="8" type="primary">nthB</name>
    <name evidence="8" type="ORF">FHP29_08010</name>
</gene>
<dbReference type="NCBIfam" id="TIGR03888">
    <property type="entry name" value="nitrile_beta"/>
    <property type="match status" value="1"/>
</dbReference>
<evidence type="ECO:0000256" key="4">
    <source>
        <dbReference type="ARBA" id="ARBA00044877"/>
    </source>
</evidence>
<organism evidence="8 9">
    <name type="scientific">Nocardioides albidus</name>
    <dbReference type="NCBI Taxonomy" id="1517589"/>
    <lineage>
        <taxon>Bacteria</taxon>
        <taxon>Bacillati</taxon>
        <taxon>Actinomycetota</taxon>
        <taxon>Actinomycetes</taxon>
        <taxon>Propionibacteriales</taxon>
        <taxon>Nocardioidaceae</taxon>
        <taxon>Nocardioides</taxon>
    </lineage>
</organism>
<evidence type="ECO:0000259" key="7">
    <source>
        <dbReference type="Pfam" id="PF21006"/>
    </source>
</evidence>
<protein>
    <recommendedName>
        <fullName evidence="5">Nitrile hydratase subunit beta</fullName>
        <shortName evidence="5">NHase</shortName>
        <ecNumber evidence="5">4.2.1.84</ecNumber>
    </recommendedName>
</protein>
<evidence type="ECO:0000256" key="3">
    <source>
        <dbReference type="ARBA" id="ARBA00023239"/>
    </source>
</evidence>
<name>A0A5C4W126_9ACTN</name>
<dbReference type="InterPro" id="IPR042262">
    <property type="entry name" value="CN_hydtase_beta_C"/>
</dbReference>
<dbReference type="Pfam" id="PF21006">
    <property type="entry name" value="NHase_beta_N"/>
    <property type="match status" value="1"/>
</dbReference>
<dbReference type="InterPro" id="IPR008990">
    <property type="entry name" value="Elect_transpt_acc-like_dom_sf"/>
</dbReference>
<dbReference type="InterPro" id="IPR049054">
    <property type="entry name" value="CN_hydtase_beta-like_N"/>
</dbReference>
<dbReference type="GO" id="GO:0018822">
    <property type="term" value="F:nitrile hydratase activity"/>
    <property type="evidence" value="ECO:0007669"/>
    <property type="project" value="UniProtKB-EC"/>
</dbReference>
<comment type="function">
    <text evidence="1 5">NHase catalyzes the hydration of various nitrile compounds to the corresponding amides.</text>
</comment>
<evidence type="ECO:0000313" key="8">
    <source>
        <dbReference type="EMBL" id="TNM41908.1"/>
    </source>
</evidence>
<feature type="domain" description="Nitrile hydratase beta subunit" evidence="6">
    <location>
        <begin position="128"/>
        <end position="225"/>
    </location>
</feature>
<dbReference type="PIRSF" id="PIRSF001427">
    <property type="entry name" value="NHase_beta"/>
    <property type="match status" value="1"/>
</dbReference>
<dbReference type="RefSeq" id="WP_139622348.1">
    <property type="nucleotide sequence ID" value="NZ_VDMP01000021.1"/>
</dbReference>
<keyword evidence="9" id="KW-1185">Reference proteome</keyword>
<evidence type="ECO:0000256" key="2">
    <source>
        <dbReference type="ARBA" id="ARBA00009098"/>
    </source>
</evidence>
<dbReference type="Pfam" id="PF02211">
    <property type="entry name" value="NHase_beta_C"/>
    <property type="match status" value="1"/>
</dbReference>
<dbReference type="Gene3D" id="1.10.472.20">
    <property type="entry name" value="Nitrile hydratase, beta subunit"/>
    <property type="match status" value="1"/>
</dbReference>